<dbReference type="Proteomes" id="UP000092993">
    <property type="component" value="Unassembled WGS sequence"/>
</dbReference>
<protein>
    <recommendedName>
        <fullName evidence="4">HTH La-type RNA-binding domain-containing protein</fullName>
    </recommendedName>
</protein>
<organism evidence="5 6">
    <name type="scientific">Grifola frondosa</name>
    <name type="common">Maitake</name>
    <name type="synonym">Polyporus frondosus</name>
    <dbReference type="NCBI Taxonomy" id="5627"/>
    <lineage>
        <taxon>Eukaryota</taxon>
        <taxon>Fungi</taxon>
        <taxon>Dikarya</taxon>
        <taxon>Basidiomycota</taxon>
        <taxon>Agaricomycotina</taxon>
        <taxon>Agaricomycetes</taxon>
        <taxon>Polyporales</taxon>
        <taxon>Grifolaceae</taxon>
        <taxon>Grifola</taxon>
    </lineage>
</organism>
<proteinExistence type="predicted"/>
<feature type="compositionally biased region" description="Polar residues" evidence="3">
    <location>
        <begin position="177"/>
        <end position="191"/>
    </location>
</feature>
<dbReference type="GO" id="GO:0005829">
    <property type="term" value="C:cytosol"/>
    <property type="evidence" value="ECO:0007669"/>
    <property type="project" value="TreeGrafter"/>
</dbReference>
<dbReference type="PROSITE" id="PS50961">
    <property type="entry name" value="HTH_LA"/>
    <property type="match status" value="1"/>
</dbReference>
<feature type="compositionally biased region" description="Basic and acidic residues" evidence="3">
    <location>
        <begin position="38"/>
        <end position="66"/>
    </location>
</feature>
<dbReference type="InterPro" id="IPR045180">
    <property type="entry name" value="La_dom_prot"/>
</dbReference>
<dbReference type="SMART" id="SM00715">
    <property type="entry name" value="LA"/>
    <property type="match status" value="1"/>
</dbReference>
<dbReference type="Pfam" id="PF05383">
    <property type="entry name" value="La"/>
    <property type="match status" value="1"/>
</dbReference>
<feature type="compositionally biased region" description="Basic residues" evidence="3">
    <location>
        <begin position="86"/>
        <end position="99"/>
    </location>
</feature>
<dbReference type="InterPro" id="IPR006630">
    <property type="entry name" value="La_HTH"/>
</dbReference>
<feature type="compositionally biased region" description="Low complexity" evidence="3">
    <location>
        <begin position="109"/>
        <end position="130"/>
    </location>
</feature>
<feature type="region of interest" description="Disordered" evidence="3">
    <location>
        <begin position="875"/>
        <end position="922"/>
    </location>
</feature>
<dbReference type="OMA" id="YMYWPPP"/>
<feature type="region of interest" description="Disordered" evidence="3">
    <location>
        <begin position="451"/>
        <end position="505"/>
    </location>
</feature>
<evidence type="ECO:0000256" key="1">
    <source>
        <dbReference type="ARBA" id="ARBA00022884"/>
    </source>
</evidence>
<evidence type="ECO:0000256" key="2">
    <source>
        <dbReference type="PROSITE-ProRule" id="PRU00332"/>
    </source>
</evidence>
<dbReference type="EMBL" id="LUGG01000002">
    <property type="protein sequence ID" value="OBZ78303.1"/>
    <property type="molecule type" value="Genomic_DNA"/>
</dbReference>
<feature type="compositionally biased region" description="Basic and acidic residues" evidence="3">
    <location>
        <begin position="73"/>
        <end position="83"/>
    </location>
</feature>
<evidence type="ECO:0000256" key="3">
    <source>
        <dbReference type="SAM" id="MobiDB-lite"/>
    </source>
</evidence>
<feature type="compositionally biased region" description="Low complexity" evidence="3">
    <location>
        <begin position="688"/>
        <end position="709"/>
    </location>
</feature>
<feature type="region of interest" description="Disordered" evidence="3">
    <location>
        <begin position="606"/>
        <end position="711"/>
    </location>
</feature>
<reference evidence="5 6" key="1">
    <citation type="submission" date="2016-03" db="EMBL/GenBank/DDBJ databases">
        <title>Whole genome sequencing of Grifola frondosa 9006-11.</title>
        <authorList>
            <person name="Min B."/>
            <person name="Park H."/>
            <person name="Kim J.-G."/>
            <person name="Cho H."/>
            <person name="Oh Y.-L."/>
            <person name="Kong W.-S."/>
            <person name="Choi I.-G."/>
        </authorList>
    </citation>
    <scope>NUCLEOTIDE SEQUENCE [LARGE SCALE GENOMIC DNA]</scope>
    <source>
        <strain evidence="5 6">9006-11</strain>
    </source>
</reference>
<dbReference type="PANTHER" id="PTHR22792:SF132">
    <property type="entry name" value="LA-RELATED PROTEIN 1"/>
    <property type="match status" value="1"/>
</dbReference>
<keyword evidence="1 2" id="KW-0694">RNA-binding</keyword>
<dbReference type="STRING" id="5627.A0A1C7MN75"/>
<dbReference type="Gene3D" id="1.10.10.10">
    <property type="entry name" value="Winged helix-like DNA-binding domain superfamily/Winged helix DNA-binding domain"/>
    <property type="match status" value="1"/>
</dbReference>
<dbReference type="CDD" id="cd07323">
    <property type="entry name" value="LAM"/>
    <property type="match status" value="1"/>
</dbReference>
<evidence type="ECO:0000259" key="4">
    <source>
        <dbReference type="PROSITE" id="PS50961"/>
    </source>
</evidence>
<feature type="compositionally biased region" description="Low complexity" evidence="3">
    <location>
        <begin position="138"/>
        <end position="150"/>
    </location>
</feature>
<feature type="compositionally biased region" description="Gly residues" evidence="3">
    <location>
        <begin position="655"/>
        <end position="684"/>
    </location>
</feature>
<dbReference type="SUPFAM" id="SSF46785">
    <property type="entry name" value="Winged helix' DNA-binding domain"/>
    <property type="match status" value="1"/>
</dbReference>
<feature type="compositionally biased region" description="Basic residues" evidence="3">
    <location>
        <begin position="463"/>
        <end position="473"/>
    </location>
</feature>
<dbReference type="InterPro" id="IPR036388">
    <property type="entry name" value="WH-like_DNA-bd_sf"/>
</dbReference>
<feature type="compositionally biased region" description="Polar residues" evidence="3">
    <location>
        <begin position="151"/>
        <end position="161"/>
    </location>
</feature>
<gene>
    <name evidence="5" type="ORF">A0H81_02447</name>
</gene>
<keyword evidence="6" id="KW-1185">Reference proteome</keyword>
<feature type="compositionally biased region" description="Polar residues" evidence="3">
    <location>
        <begin position="198"/>
        <end position="208"/>
    </location>
</feature>
<dbReference type="GO" id="GO:0003723">
    <property type="term" value="F:RNA binding"/>
    <property type="evidence" value="ECO:0007669"/>
    <property type="project" value="UniProtKB-UniRule"/>
</dbReference>
<feature type="compositionally biased region" description="Acidic residues" evidence="3">
    <location>
        <begin position="907"/>
        <end position="922"/>
    </location>
</feature>
<dbReference type="PANTHER" id="PTHR22792">
    <property type="entry name" value="LUPUS LA PROTEIN-RELATED"/>
    <property type="match status" value="1"/>
</dbReference>
<feature type="domain" description="HTH La-type RNA-binding" evidence="4">
    <location>
        <begin position="777"/>
        <end position="866"/>
    </location>
</feature>
<dbReference type="GO" id="GO:0010494">
    <property type="term" value="C:cytoplasmic stress granule"/>
    <property type="evidence" value="ECO:0007669"/>
    <property type="project" value="TreeGrafter"/>
</dbReference>
<name>A0A1C7MN75_GRIFR</name>
<feature type="region of interest" description="Disordered" evidence="3">
    <location>
        <begin position="1"/>
        <end position="208"/>
    </location>
</feature>
<sequence>MAPIPSHTLPSIDDVESWPEVGQASSTHSRESNGPVDTNEKDEGEREHERERSHSQGTSRKSEKTKWIPIPPEELRAAHDAQRPNRTQHTRNRSAHHSRTQGGAGGSGSPSASGSVSGQTSQGQSRTHSSVGMRPAPSHASSVSHSQAQSRTGSVHSSPRQLSMRGGRRLPEEGIVTGSSGYSSTAFNASTLGPGRSMKSSGTSSPQVLGQPLPIPSLEFTPSIGYQAPNMTPGSRASSNPVQITPEVSNGTTYYPTHIPPNLAVPAYHSPRPTGSPVANPYALPMMGPVYPQASVAPALPVQPGYATPRRTAPGSAVGPPAEGGVPPATMIVRPPPPNESDAVAGYRDVGFALPSPVTYVRRDEGEVAAAGETVERGRRARELSFGSIGIPGASKSPSPAPVPPSLQARMAEGGGGLGLDVGVSVAQTETAVVEEETEESMEKAFEKFTVGVGPGEPVPARIKSKTRTQSKGRKLDELSVPSEHSEPLAEAVNAEDNGDASEGAEAGAKVIDLTDPETKWEFGTTHHGEQAAKVEKASASPSLSVPIAVGAVPNKIAVPYVPVVVIPPTVPNNLPTPFSPSDVPSSALSTSDAVTTDEWEVKDYGWGFGRGGPPTSSYQPPILRDDRGVRDRERREFQDKQSDREYHGRPRRGSYGGYGYDRGGPERGGYSGRRGRGGFGGRGYHNRSYSRGGYQGQQQQRPPFTVTQPPLPPPSDINGYYAPPPQLATYIPSGYDGYPYAPYAPAPVPVPAPQTAQSPSQSQQVPPMPMPQSVLSFPLDPTRYYLLGQLEYYLSPQNIVQDFFLRQRMDSRGWISIPLIASFNRVKQLTVDLQLVRDVLSLSSLVEVRGDWVRMREWEHFVLPNAVRSTVEESHSLTEGSYASPGAGGEGGHTEDSGEAEALGHDDDEEEEEEDVVFVLG</sequence>
<accession>A0A1C7MN75</accession>
<evidence type="ECO:0000313" key="6">
    <source>
        <dbReference type="Proteomes" id="UP000092993"/>
    </source>
</evidence>
<dbReference type="OrthoDB" id="340227at2759"/>
<dbReference type="GO" id="GO:0045727">
    <property type="term" value="P:positive regulation of translation"/>
    <property type="evidence" value="ECO:0007669"/>
    <property type="project" value="TreeGrafter"/>
</dbReference>
<dbReference type="AlphaFoldDB" id="A0A1C7MN75"/>
<evidence type="ECO:0000313" key="5">
    <source>
        <dbReference type="EMBL" id="OBZ78303.1"/>
    </source>
</evidence>
<feature type="compositionally biased region" description="Basic and acidic residues" evidence="3">
    <location>
        <begin position="624"/>
        <end position="649"/>
    </location>
</feature>
<comment type="caution">
    <text evidence="5">The sequence shown here is derived from an EMBL/GenBank/DDBJ whole genome shotgun (WGS) entry which is preliminary data.</text>
</comment>
<dbReference type="InterPro" id="IPR036390">
    <property type="entry name" value="WH_DNA-bd_sf"/>
</dbReference>
<feature type="compositionally biased region" description="Basic and acidic residues" evidence="3">
    <location>
        <begin position="474"/>
        <end position="488"/>
    </location>
</feature>